<gene>
    <name evidence="1" type="ORF">JCM9140_2764</name>
</gene>
<evidence type="ECO:0000313" key="2">
    <source>
        <dbReference type="Proteomes" id="UP000018890"/>
    </source>
</evidence>
<name>W4Q4N6_9BACI</name>
<protein>
    <submittedName>
        <fullName evidence="1">Uncharacterized protein</fullName>
    </submittedName>
</protein>
<proteinExistence type="predicted"/>
<dbReference type="AlphaFoldDB" id="W4Q4N6"/>
<keyword evidence="2" id="KW-1185">Reference proteome</keyword>
<reference evidence="1" key="1">
    <citation type="journal article" date="2014" name="Genome Announc.">
        <title>Draft Genome Sequences of Three Alkaliphilic Bacillus Strains, Bacillus wakoensis JCM 9140T, Bacillus akibai JCM 9157T, and Bacillus hemicellulosilyticus JCM 9152T.</title>
        <authorList>
            <person name="Yuki M."/>
            <person name="Oshima K."/>
            <person name="Suda W."/>
            <person name="Oshida Y."/>
            <person name="Kitamura K."/>
            <person name="Iida T."/>
            <person name="Hattori M."/>
            <person name="Ohkuma M."/>
        </authorList>
    </citation>
    <scope>NUCLEOTIDE SEQUENCE [LARGE SCALE GENOMIC DNA]</scope>
    <source>
        <strain evidence="1">JCM 9140</strain>
    </source>
</reference>
<dbReference type="STRING" id="1236970.JCM9140_2764"/>
<sequence>MCLDKIQHFFSDQGEETLNWWYAKEDEIIDYIDDKLSSNPFIGQAVESGSF</sequence>
<evidence type="ECO:0000313" key="1">
    <source>
        <dbReference type="EMBL" id="GAE26678.1"/>
    </source>
</evidence>
<dbReference type="EMBL" id="BAUT01000029">
    <property type="protein sequence ID" value="GAE26678.1"/>
    <property type="molecule type" value="Genomic_DNA"/>
</dbReference>
<accession>W4Q4N6</accession>
<comment type="caution">
    <text evidence="1">The sequence shown here is derived from an EMBL/GenBank/DDBJ whole genome shotgun (WGS) entry which is preliminary data.</text>
</comment>
<dbReference type="Proteomes" id="UP000018890">
    <property type="component" value="Unassembled WGS sequence"/>
</dbReference>
<organism evidence="1 2">
    <name type="scientific">Halalkalibacter wakoensis JCM 9140</name>
    <dbReference type="NCBI Taxonomy" id="1236970"/>
    <lineage>
        <taxon>Bacteria</taxon>
        <taxon>Bacillati</taxon>
        <taxon>Bacillota</taxon>
        <taxon>Bacilli</taxon>
        <taxon>Bacillales</taxon>
        <taxon>Bacillaceae</taxon>
        <taxon>Halalkalibacter</taxon>
    </lineage>
</organism>